<dbReference type="Proteomes" id="UP001168528">
    <property type="component" value="Unassembled WGS sequence"/>
</dbReference>
<keyword evidence="2" id="KW-1185">Reference proteome</keyword>
<evidence type="ECO:0000313" key="1">
    <source>
        <dbReference type="EMBL" id="MDO1451968.1"/>
    </source>
</evidence>
<sequence>MDKQFPAYYCQEAFIDVVLPADEIKIDESNQWLIIGYPGVDGIEFRVYKHKRDAAVYAYYPIDDEHIWIANSAEDLISKWKEGKIVL</sequence>
<evidence type="ECO:0000313" key="2">
    <source>
        <dbReference type="Proteomes" id="UP001168528"/>
    </source>
</evidence>
<protein>
    <submittedName>
        <fullName evidence="1">Uncharacterized protein</fullName>
    </submittedName>
</protein>
<comment type="caution">
    <text evidence="1">The sequence shown here is derived from an EMBL/GenBank/DDBJ whole genome shotgun (WGS) entry which is preliminary data.</text>
</comment>
<dbReference type="RefSeq" id="WP_302042761.1">
    <property type="nucleotide sequence ID" value="NZ_JAUKPO010000144.1"/>
</dbReference>
<name>A0ABT8RIQ1_9BACT</name>
<reference evidence="1" key="1">
    <citation type="submission" date="2023-07" db="EMBL/GenBank/DDBJ databases">
        <title>The genome sequence of Rhodocytophaga aerolata KACC 12507.</title>
        <authorList>
            <person name="Zhang X."/>
        </authorList>
    </citation>
    <scope>NUCLEOTIDE SEQUENCE</scope>
    <source>
        <strain evidence="1">KACC 12507</strain>
    </source>
</reference>
<gene>
    <name evidence="1" type="ORF">Q0590_37210</name>
</gene>
<accession>A0ABT8RIQ1</accession>
<proteinExistence type="predicted"/>
<dbReference type="EMBL" id="JAUKPO010000144">
    <property type="protein sequence ID" value="MDO1451968.1"/>
    <property type="molecule type" value="Genomic_DNA"/>
</dbReference>
<organism evidence="1 2">
    <name type="scientific">Rhodocytophaga aerolata</name>
    <dbReference type="NCBI Taxonomy" id="455078"/>
    <lineage>
        <taxon>Bacteria</taxon>
        <taxon>Pseudomonadati</taxon>
        <taxon>Bacteroidota</taxon>
        <taxon>Cytophagia</taxon>
        <taxon>Cytophagales</taxon>
        <taxon>Rhodocytophagaceae</taxon>
        <taxon>Rhodocytophaga</taxon>
    </lineage>
</organism>